<dbReference type="Gene3D" id="1.20.120.1630">
    <property type="match status" value="1"/>
</dbReference>
<protein>
    <recommendedName>
        <fullName evidence="7">Steroid 5-alpha reductase C-terminal domain-containing protein</fullName>
    </recommendedName>
</protein>
<organism evidence="6">
    <name type="scientific">hydrocarbon metagenome</name>
    <dbReference type="NCBI Taxonomy" id="938273"/>
    <lineage>
        <taxon>unclassified sequences</taxon>
        <taxon>metagenomes</taxon>
        <taxon>ecological metagenomes</taxon>
    </lineage>
</organism>
<dbReference type="InterPro" id="IPR052527">
    <property type="entry name" value="Metal_cation-efflux_comp"/>
</dbReference>
<keyword evidence="2 5" id="KW-0812">Transmembrane</keyword>
<proteinExistence type="predicted"/>
<feature type="transmembrane region" description="Helical" evidence="5">
    <location>
        <begin position="40"/>
        <end position="60"/>
    </location>
</feature>
<dbReference type="Pfam" id="PF04191">
    <property type="entry name" value="PEMT"/>
    <property type="match status" value="1"/>
</dbReference>
<feature type="transmembrane region" description="Helical" evidence="5">
    <location>
        <begin position="12"/>
        <end position="28"/>
    </location>
</feature>
<dbReference type="InterPro" id="IPR007318">
    <property type="entry name" value="Phopholipid_MeTrfase"/>
</dbReference>
<dbReference type="PANTHER" id="PTHR43847">
    <property type="entry name" value="BLL3993 PROTEIN"/>
    <property type="match status" value="1"/>
</dbReference>
<accession>A0A0W8EAA2</accession>
<evidence type="ECO:0000256" key="4">
    <source>
        <dbReference type="ARBA" id="ARBA00023136"/>
    </source>
</evidence>
<dbReference type="AlphaFoldDB" id="A0A0W8EAA2"/>
<dbReference type="EMBL" id="LNQE01001819">
    <property type="protein sequence ID" value="KUG05361.1"/>
    <property type="molecule type" value="Genomic_DNA"/>
</dbReference>
<reference evidence="6" key="1">
    <citation type="journal article" date="2015" name="Proc. Natl. Acad. Sci. U.S.A.">
        <title>Networks of energetic and metabolic interactions define dynamics in microbial communities.</title>
        <authorList>
            <person name="Embree M."/>
            <person name="Liu J.K."/>
            <person name="Al-Bassam M.M."/>
            <person name="Zengler K."/>
        </authorList>
    </citation>
    <scope>NUCLEOTIDE SEQUENCE</scope>
</reference>
<dbReference type="PANTHER" id="PTHR43847:SF1">
    <property type="entry name" value="BLL3993 PROTEIN"/>
    <property type="match status" value="1"/>
</dbReference>
<keyword evidence="4 5" id="KW-0472">Membrane</keyword>
<evidence type="ECO:0000256" key="1">
    <source>
        <dbReference type="ARBA" id="ARBA00004127"/>
    </source>
</evidence>
<evidence type="ECO:0000256" key="2">
    <source>
        <dbReference type="ARBA" id="ARBA00022692"/>
    </source>
</evidence>
<evidence type="ECO:0000313" key="6">
    <source>
        <dbReference type="EMBL" id="KUG05361.1"/>
    </source>
</evidence>
<name>A0A0W8EAA2_9ZZZZ</name>
<keyword evidence="3 5" id="KW-1133">Transmembrane helix</keyword>
<evidence type="ECO:0000256" key="3">
    <source>
        <dbReference type="ARBA" id="ARBA00022989"/>
    </source>
</evidence>
<evidence type="ECO:0000256" key="5">
    <source>
        <dbReference type="SAM" id="Phobius"/>
    </source>
</evidence>
<gene>
    <name evidence="6" type="ORF">ASZ90_017251</name>
</gene>
<feature type="transmembrane region" description="Helical" evidence="5">
    <location>
        <begin position="90"/>
        <end position="119"/>
    </location>
</feature>
<comment type="caution">
    <text evidence="6">The sequence shown here is derived from an EMBL/GenBank/DDBJ whole genome shotgun (WGS) entry which is preliminary data.</text>
</comment>
<sequence length="151" mass="17508">MDMKSIRINPPFYFAILIVAAIGMHFIIDINRMIYPPYSYGGYVLVFSGSLITLWADYLFKKSGTTVKPYERPCSLNTSGPFRISRNPMYLGFTFILLGVAVFMGILLMIIFPLIFVVICELVYIPVEEKCLEDVFGSNYTEYKRRVRRWL</sequence>
<dbReference type="GO" id="GO:0012505">
    <property type="term" value="C:endomembrane system"/>
    <property type="evidence" value="ECO:0007669"/>
    <property type="project" value="UniProtKB-SubCell"/>
</dbReference>
<evidence type="ECO:0008006" key="7">
    <source>
        <dbReference type="Google" id="ProtNLM"/>
    </source>
</evidence>
<comment type="subcellular location">
    <subcellularLocation>
        <location evidence="1">Endomembrane system</location>
        <topology evidence="1">Multi-pass membrane protein</topology>
    </subcellularLocation>
</comment>